<evidence type="ECO:0000256" key="1">
    <source>
        <dbReference type="SAM" id="Phobius"/>
    </source>
</evidence>
<feature type="transmembrane region" description="Helical" evidence="1">
    <location>
        <begin position="36"/>
        <end position="55"/>
    </location>
</feature>
<feature type="transmembrane region" description="Helical" evidence="1">
    <location>
        <begin position="354"/>
        <end position="378"/>
    </location>
</feature>
<reference evidence="3" key="1">
    <citation type="journal article" date="2019" name="Int. J. Syst. Evol. Microbiol.">
        <title>The Global Catalogue of Microorganisms (GCM) 10K type strain sequencing project: providing services to taxonomists for standard genome sequencing and annotation.</title>
        <authorList>
            <consortium name="The Broad Institute Genomics Platform"/>
            <consortium name="The Broad Institute Genome Sequencing Center for Infectious Disease"/>
            <person name="Wu L."/>
            <person name="Ma J."/>
        </authorList>
    </citation>
    <scope>NUCLEOTIDE SEQUENCE [LARGE SCALE GENOMIC DNA]</scope>
    <source>
        <strain evidence="3">CGMCC 4.7638</strain>
    </source>
</reference>
<keyword evidence="1" id="KW-0472">Membrane</keyword>
<name>A0ABW5HX52_9PSEU</name>
<protein>
    <submittedName>
        <fullName evidence="2">Uncharacterized protein</fullName>
    </submittedName>
</protein>
<feature type="transmembrane region" description="Helical" evidence="1">
    <location>
        <begin position="6"/>
        <end position="24"/>
    </location>
</feature>
<organism evidence="2 3">
    <name type="scientific">Amycolatopsis albidoflavus</name>
    <dbReference type="NCBI Taxonomy" id="102226"/>
    <lineage>
        <taxon>Bacteria</taxon>
        <taxon>Bacillati</taxon>
        <taxon>Actinomycetota</taxon>
        <taxon>Actinomycetes</taxon>
        <taxon>Pseudonocardiales</taxon>
        <taxon>Pseudonocardiaceae</taxon>
        <taxon>Amycolatopsis</taxon>
    </lineage>
</organism>
<keyword evidence="3" id="KW-1185">Reference proteome</keyword>
<dbReference type="EMBL" id="JBHUKQ010000009">
    <property type="protein sequence ID" value="MFD2481132.1"/>
    <property type="molecule type" value="Genomic_DNA"/>
</dbReference>
<dbReference type="RefSeq" id="WP_344270064.1">
    <property type="nucleotide sequence ID" value="NZ_BAAAHV010000008.1"/>
</dbReference>
<gene>
    <name evidence="2" type="ORF">ACFSUT_12655</name>
</gene>
<comment type="caution">
    <text evidence="2">The sequence shown here is derived from an EMBL/GenBank/DDBJ whole genome shotgun (WGS) entry which is preliminary data.</text>
</comment>
<sequence length="501" mass="55540">MADLLGPWLIVGGYALSFGLLWLANWLEARRSASAAVCYALSGIAFSLTSLYWLSAGTASSVPLFGWIAFPLVVTALISWRGWHQRSWIKRLDSAGEPTFGFLPHSGRAVALDHPDPWPRRTTVEFTHQGHRLLGMEYSTQSPIRNETFEQLGRVSEELDSINAVVELRVPEVPALTISPNTQAFEPDFFTPLEDARIVRNQFGWLRPDTTLHSFEVDPEFDRRFSVYTSDPEFAAAVLTGECREMIMNDLWFRVHQVAFYGTALWTTDTGGLTEDRMFGNSRRLAMLAAAVSAPVWEVWGGDRDFHDVVTQSDTSYDAWFGKRGGFIRTPVNRRREAADRQPVTSISLTMRSLLALGLLAIGIGPAVNASAAMTGLASHAQLTVTTMSEGGTQHCFSAAGNYRCITDQPSVRGTVSQDGATRQITVGWVGELPRRGDTVEVSLGPLWGDIAYQADWPSSASIDLLMALVWLIPGLYLAKRTYLPRPPRRVRKMRKTLATV</sequence>
<proteinExistence type="predicted"/>
<keyword evidence="1" id="KW-1133">Transmembrane helix</keyword>
<evidence type="ECO:0000313" key="3">
    <source>
        <dbReference type="Proteomes" id="UP001597542"/>
    </source>
</evidence>
<feature type="transmembrane region" description="Helical" evidence="1">
    <location>
        <begin position="465"/>
        <end position="484"/>
    </location>
</feature>
<evidence type="ECO:0000313" key="2">
    <source>
        <dbReference type="EMBL" id="MFD2481132.1"/>
    </source>
</evidence>
<keyword evidence="1" id="KW-0812">Transmembrane</keyword>
<dbReference type="Proteomes" id="UP001597542">
    <property type="component" value="Unassembled WGS sequence"/>
</dbReference>
<accession>A0ABW5HX52</accession>
<feature type="transmembrane region" description="Helical" evidence="1">
    <location>
        <begin position="61"/>
        <end position="80"/>
    </location>
</feature>